<keyword evidence="2" id="KW-0813">Transport</keyword>
<evidence type="ECO:0000313" key="9">
    <source>
        <dbReference type="Proteomes" id="UP000243469"/>
    </source>
</evidence>
<accession>A0A2G6JQT5</accession>
<dbReference type="STRING" id="207954.MED92_07906"/>
<protein>
    <recommendedName>
        <fullName evidence="10">Molecular chaperone DnaJ</fullName>
    </recommendedName>
</protein>
<dbReference type="InterPro" id="IPR002751">
    <property type="entry name" value="CbiM/NikMN"/>
</dbReference>
<comment type="caution">
    <text evidence="8">The sequence shown here is derived from an EMBL/GenBank/DDBJ whole genome shotgun (WGS) entry which is preliminary data.</text>
</comment>
<name>A0A2G6JQT5_NEPCE</name>
<sequence>MSFSEGFFSAYWLIGCALVYFCALVAAFKSAPWGVINQNRILQHMLLGATVLLMLLWSMRAGVSPGLGIHFLGMTVMTLVFGWDLAILAATLALVGMAAIGKESWDGLFVNGVCSVLLPVATTYLIYWYVEKRLLKNFFVFLFVCGFIGAGISTAMSGLATSSILILDGVYDLDKIIHEYIRYLPLIMFPEGLLNGIFLTGLMVFHPDWVRTFDAQRYIDEQ</sequence>
<reference evidence="8 9" key="1">
    <citation type="submission" date="2017-10" db="EMBL/GenBank/DDBJ databases">
        <title>Novel microbial diversity and functional potential in the marine mammal oral microbiome.</title>
        <authorList>
            <person name="Dudek N.K."/>
            <person name="Sun C.L."/>
            <person name="Burstein D."/>
            <person name="Kantor R.S."/>
            <person name="Aliaga Goltsman D.S."/>
            <person name="Bik E.M."/>
            <person name="Thomas B.C."/>
            <person name="Banfield J.F."/>
            <person name="Relman D.A."/>
        </authorList>
    </citation>
    <scope>NUCLEOTIDE SEQUENCE [LARGE SCALE GENOMIC DNA]</scope>
    <source>
        <strain evidence="8">DOLJORAL78_47_21</strain>
    </source>
</reference>
<dbReference type="GO" id="GO:0000041">
    <property type="term" value="P:transition metal ion transport"/>
    <property type="evidence" value="ECO:0007669"/>
    <property type="project" value="InterPro"/>
</dbReference>
<proteinExistence type="predicted"/>
<evidence type="ECO:0000256" key="1">
    <source>
        <dbReference type="ARBA" id="ARBA00004651"/>
    </source>
</evidence>
<feature type="transmembrane region" description="Helical" evidence="7">
    <location>
        <begin position="139"/>
        <end position="171"/>
    </location>
</feature>
<dbReference type="AlphaFoldDB" id="A0A2G6JQT5"/>
<dbReference type="Gene3D" id="1.10.1760.20">
    <property type="match status" value="1"/>
</dbReference>
<keyword evidence="3" id="KW-1003">Cell membrane</keyword>
<dbReference type="Pfam" id="PF01891">
    <property type="entry name" value="CbiM"/>
    <property type="match status" value="1"/>
</dbReference>
<comment type="subcellular location">
    <subcellularLocation>
        <location evidence="1">Cell membrane</location>
        <topology evidence="1">Multi-pass membrane protein</topology>
    </subcellularLocation>
</comment>
<organism evidence="8 9">
    <name type="scientific">Neptuniibacter caesariensis</name>
    <dbReference type="NCBI Taxonomy" id="207954"/>
    <lineage>
        <taxon>Bacteria</taxon>
        <taxon>Pseudomonadati</taxon>
        <taxon>Pseudomonadota</taxon>
        <taxon>Gammaproteobacteria</taxon>
        <taxon>Oceanospirillales</taxon>
        <taxon>Oceanospirillaceae</taxon>
        <taxon>Neptuniibacter</taxon>
    </lineage>
</organism>
<evidence type="ECO:0000313" key="8">
    <source>
        <dbReference type="EMBL" id="PIE25002.1"/>
    </source>
</evidence>
<evidence type="ECO:0000256" key="3">
    <source>
        <dbReference type="ARBA" id="ARBA00022475"/>
    </source>
</evidence>
<keyword evidence="4 7" id="KW-0812">Transmembrane</keyword>
<evidence type="ECO:0000256" key="2">
    <source>
        <dbReference type="ARBA" id="ARBA00022448"/>
    </source>
</evidence>
<evidence type="ECO:0008006" key="10">
    <source>
        <dbReference type="Google" id="ProtNLM"/>
    </source>
</evidence>
<dbReference type="Proteomes" id="UP000243469">
    <property type="component" value="Unassembled WGS sequence"/>
</dbReference>
<dbReference type="GO" id="GO:0005886">
    <property type="term" value="C:plasma membrane"/>
    <property type="evidence" value="ECO:0007669"/>
    <property type="project" value="UniProtKB-SubCell"/>
</dbReference>
<keyword evidence="5 7" id="KW-1133">Transmembrane helix</keyword>
<gene>
    <name evidence="8" type="ORF">CSA60_02430</name>
</gene>
<dbReference type="EMBL" id="PDSH01000014">
    <property type="protein sequence ID" value="PIE25002.1"/>
    <property type="molecule type" value="Genomic_DNA"/>
</dbReference>
<feature type="transmembrane region" description="Helical" evidence="7">
    <location>
        <begin position="108"/>
        <end position="127"/>
    </location>
</feature>
<evidence type="ECO:0000256" key="7">
    <source>
        <dbReference type="SAM" id="Phobius"/>
    </source>
</evidence>
<feature type="transmembrane region" description="Helical" evidence="7">
    <location>
        <begin position="183"/>
        <end position="205"/>
    </location>
</feature>
<keyword evidence="6 7" id="KW-0472">Membrane</keyword>
<feature type="transmembrane region" description="Helical" evidence="7">
    <location>
        <begin position="71"/>
        <end position="96"/>
    </location>
</feature>
<evidence type="ECO:0000256" key="5">
    <source>
        <dbReference type="ARBA" id="ARBA00022989"/>
    </source>
</evidence>
<feature type="transmembrane region" description="Helical" evidence="7">
    <location>
        <begin position="6"/>
        <end position="28"/>
    </location>
</feature>
<feature type="transmembrane region" description="Helical" evidence="7">
    <location>
        <begin position="40"/>
        <end position="59"/>
    </location>
</feature>
<evidence type="ECO:0000256" key="6">
    <source>
        <dbReference type="ARBA" id="ARBA00023136"/>
    </source>
</evidence>
<evidence type="ECO:0000256" key="4">
    <source>
        <dbReference type="ARBA" id="ARBA00022692"/>
    </source>
</evidence>